<dbReference type="InterPro" id="IPR001029">
    <property type="entry name" value="Flagellin_N"/>
</dbReference>
<organism evidence="5 6">
    <name type="scientific">Jezberella montanilacus</name>
    <dbReference type="NCBI Taxonomy" id="323426"/>
    <lineage>
        <taxon>Bacteria</taxon>
        <taxon>Pseudomonadati</taxon>
        <taxon>Pseudomonadota</taxon>
        <taxon>Betaproteobacteria</taxon>
        <taxon>Burkholderiales</taxon>
        <taxon>Alcaligenaceae</taxon>
        <taxon>Jezberella</taxon>
    </lineage>
</organism>
<comment type="similarity">
    <text evidence="2">Belongs to the bacterial flagellin family.</text>
</comment>
<name>A0A2T0XAT6_9BURK</name>
<evidence type="ECO:0000313" key="6">
    <source>
        <dbReference type="Proteomes" id="UP000238308"/>
    </source>
</evidence>
<evidence type="ECO:0000256" key="3">
    <source>
        <dbReference type="ARBA" id="ARBA00023143"/>
    </source>
</evidence>
<reference evidence="5 6" key="1">
    <citation type="submission" date="2018-03" db="EMBL/GenBank/DDBJ databases">
        <title>Genomic Encyclopedia of Type Strains, Phase III (KMG-III): the genomes of soil and plant-associated and newly described type strains.</title>
        <authorList>
            <person name="Whitman W."/>
        </authorList>
    </citation>
    <scope>NUCLEOTIDE SEQUENCE [LARGE SCALE GENOMIC DNA]</scope>
    <source>
        <strain evidence="5 6">MWH-P2sevCIIIb</strain>
    </source>
</reference>
<keyword evidence="5" id="KW-0969">Cilium</keyword>
<gene>
    <name evidence="5" type="ORF">BCM14_2990</name>
</gene>
<keyword evidence="5" id="KW-0282">Flagellum</keyword>
<dbReference type="EMBL" id="PVTV01000019">
    <property type="protein sequence ID" value="PRY96050.1"/>
    <property type="molecule type" value="Genomic_DNA"/>
</dbReference>
<dbReference type="AlphaFoldDB" id="A0A2T0XAT6"/>
<sequence>MSAITQLSSTLSNAVNAVQKKISTTQTELATNVNPSLSPIYNSVILTLSNNINTWGTRSTNLNTTNDIVGVAQTGLSSISSLLYEMQNLAISAESTTATSDLASLNATYQTLATQIKTIANNATIGGTGLLNTTSGITIYPALSTSVTSTVYGYDYASIGAALTTAYPLSSTSAAVTAATQLATYITSVTAAQASMSAYSSMLTLDATAADAFATSSSSYISDLQGLDTTTLQTNLTSYNDQLSVDYYLIGQMNAAASAALTIFK</sequence>
<proteinExistence type="inferred from homology"/>
<comment type="subcellular location">
    <subcellularLocation>
        <location evidence="1">Bacterial flagellum</location>
    </subcellularLocation>
</comment>
<protein>
    <submittedName>
        <fullName evidence="5">Flagellin-like hook-associated protein FlgL</fullName>
    </submittedName>
</protein>
<dbReference type="OrthoDB" id="9796789at2"/>
<evidence type="ECO:0000313" key="5">
    <source>
        <dbReference type="EMBL" id="PRY96050.1"/>
    </source>
</evidence>
<evidence type="ECO:0000259" key="4">
    <source>
        <dbReference type="Pfam" id="PF00669"/>
    </source>
</evidence>
<keyword evidence="5" id="KW-0966">Cell projection</keyword>
<dbReference type="Pfam" id="PF00669">
    <property type="entry name" value="Flagellin_N"/>
    <property type="match status" value="1"/>
</dbReference>
<dbReference type="Proteomes" id="UP000238308">
    <property type="component" value="Unassembled WGS sequence"/>
</dbReference>
<accession>A0A2T0XAT6</accession>
<feature type="domain" description="Flagellin N-terminal" evidence="4">
    <location>
        <begin position="8"/>
        <end position="133"/>
    </location>
</feature>
<comment type="caution">
    <text evidence="5">The sequence shown here is derived from an EMBL/GenBank/DDBJ whole genome shotgun (WGS) entry which is preliminary data.</text>
</comment>
<evidence type="ECO:0000256" key="1">
    <source>
        <dbReference type="ARBA" id="ARBA00004365"/>
    </source>
</evidence>
<dbReference type="GO" id="GO:0009288">
    <property type="term" value="C:bacterial-type flagellum"/>
    <property type="evidence" value="ECO:0007669"/>
    <property type="project" value="UniProtKB-SubCell"/>
</dbReference>
<dbReference type="RefSeq" id="WP_106228805.1">
    <property type="nucleotide sequence ID" value="NZ_PVTV01000019.1"/>
</dbReference>
<dbReference type="SUPFAM" id="SSF64518">
    <property type="entry name" value="Phase 1 flagellin"/>
    <property type="match status" value="1"/>
</dbReference>
<dbReference type="Gene3D" id="1.20.1330.10">
    <property type="entry name" value="f41 fragment of flagellin, N-terminal domain"/>
    <property type="match status" value="1"/>
</dbReference>
<dbReference type="GO" id="GO:0005198">
    <property type="term" value="F:structural molecule activity"/>
    <property type="evidence" value="ECO:0007669"/>
    <property type="project" value="InterPro"/>
</dbReference>
<keyword evidence="6" id="KW-1185">Reference proteome</keyword>
<evidence type="ECO:0000256" key="2">
    <source>
        <dbReference type="ARBA" id="ARBA00005709"/>
    </source>
</evidence>
<keyword evidence="3" id="KW-0975">Bacterial flagellum</keyword>